<gene>
    <name evidence="5" type="ORF">GCM10010394_68860</name>
</gene>
<protein>
    <recommendedName>
        <fullName evidence="7">Mce-associated membrane protein</fullName>
    </recommendedName>
</protein>
<name>A0ABP3S7H0_9ACTN</name>
<dbReference type="Proteomes" id="UP001500668">
    <property type="component" value="Unassembled WGS sequence"/>
</dbReference>
<feature type="region of interest" description="Disordered" evidence="3">
    <location>
        <begin position="1"/>
        <end position="39"/>
    </location>
</feature>
<comment type="caution">
    <text evidence="5">The sequence shown here is derived from an EMBL/GenBank/DDBJ whole genome shotgun (WGS) entry which is preliminary data.</text>
</comment>
<organism evidence="5 6">
    <name type="scientific">Streptomyces crystallinus</name>
    <dbReference type="NCBI Taxonomy" id="68191"/>
    <lineage>
        <taxon>Bacteria</taxon>
        <taxon>Bacillati</taxon>
        <taxon>Actinomycetota</taxon>
        <taxon>Actinomycetes</taxon>
        <taxon>Kitasatosporales</taxon>
        <taxon>Streptomycetaceae</taxon>
        <taxon>Streptomyces</taxon>
    </lineage>
</organism>
<evidence type="ECO:0000313" key="5">
    <source>
        <dbReference type="EMBL" id="GAA0628064.1"/>
    </source>
</evidence>
<evidence type="ECO:0000256" key="2">
    <source>
        <dbReference type="ARBA" id="ARBA00023136"/>
    </source>
</evidence>
<keyword evidence="4" id="KW-1133">Transmembrane helix</keyword>
<evidence type="ECO:0000313" key="6">
    <source>
        <dbReference type="Proteomes" id="UP001500668"/>
    </source>
</evidence>
<comment type="subcellular location">
    <subcellularLocation>
        <location evidence="1">Membrane</location>
    </subcellularLocation>
</comment>
<dbReference type="RefSeq" id="WP_344081245.1">
    <property type="nucleotide sequence ID" value="NZ_BAAACA010000066.1"/>
</dbReference>
<evidence type="ECO:0000256" key="4">
    <source>
        <dbReference type="SAM" id="Phobius"/>
    </source>
</evidence>
<dbReference type="EMBL" id="BAAACA010000066">
    <property type="protein sequence ID" value="GAA0628064.1"/>
    <property type="molecule type" value="Genomic_DNA"/>
</dbReference>
<dbReference type="PANTHER" id="PTHR37042">
    <property type="entry name" value="OUTER MEMBRANE PROTEIN RV1973"/>
    <property type="match status" value="1"/>
</dbReference>
<evidence type="ECO:0000256" key="1">
    <source>
        <dbReference type="ARBA" id="ARBA00004370"/>
    </source>
</evidence>
<keyword evidence="2 4" id="KW-0472">Membrane</keyword>
<keyword evidence="6" id="KW-1185">Reference proteome</keyword>
<feature type="transmembrane region" description="Helical" evidence="4">
    <location>
        <begin position="51"/>
        <end position="72"/>
    </location>
</feature>
<proteinExistence type="predicted"/>
<reference evidence="6" key="1">
    <citation type="journal article" date="2019" name="Int. J. Syst. Evol. Microbiol.">
        <title>The Global Catalogue of Microorganisms (GCM) 10K type strain sequencing project: providing services to taxonomists for standard genome sequencing and annotation.</title>
        <authorList>
            <consortium name="The Broad Institute Genomics Platform"/>
            <consortium name="The Broad Institute Genome Sequencing Center for Infectious Disease"/>
            <person name="Wu L."/>
            <person name="Ma J."/>
        </authorList>
    </citation>
    <scope>NUCLEOTIDE SEQUENCE [LARGE SCALE GENOMIC DNA]</scope>
    <source>
        <strain evidence="6">JCM 5067</strain>
    </source>
</reference>
<evidence type="ECO:0008006" key="7">
    <source>
        <dbReference type="Google" id="ProtNLM"/>
    </source>
</evidence>
<dbReference type="PANTHER" id="PTHR37042:SF4">
    <property type="entry name" value="OUTER MEMBRANE PROTEIN RV1973"/>
    <property type="match status" value="1"/>
</dbReference>
<sequence>MTTTEETATEETAAEETATEARAAEARAAEEPPARGRPWSFPLPLGRLRRLLLPLLVVALLAASGVLLLLAGQEQHAPAAANRALTDRAATDEVLDEVGTAVSRVFSYAPTTLSRTRDDARALLRGQAAKEYDALFVQVQQRVVEQQLTLTTTVARAGVTRLTATRAELLLFLDQTSVRRGGGPTTVAAQLSVSAGRDGGHWRITSIKAR</sequence>
<evidence type="ECO:0000256" key="3">
    <source>
        <dbReference type="SAM" id="MobiDB-lite"/>
    </source>
</evidence>
<feature type="compositionally biased region" description="Basic and acidic residues" evidence="3">
    <location>
        <begin position="22"/>
        <end position="34"/>
    </location>
</feature>
<accession>A0ABP3S7H0</accession>
<feature type="compositionally biased region" description="Acidic residues" evidence="3">
    <location>
        <begin position="7"/>
        <end position="18"/>
    </location>
</feature>
<keyword evidence="4" id="KW-0812">Transmembrane</keyword>